<reference evidence="1" key="1">
    <citation type="submission" date="2018-05" db="EMBL/GenBank/DDBJ databases">
        <authorList>
            <person name="Lanie J.A."/>
            <person name="Ng W.-L."/>
            <person name="Kazmierczak K.M."/>
            <person name="Andrzejewski T.M."/>
            <person name="Davidsen T.M."/>
            <person name="Wayne K.J."/>
            <person name="Tettelin H."/>
            <person name="Glass J.I."/>
            <person name="Rusch D."/>
            <person name="Podicherti R."/>
            <person name="Tsui H.-C.T."/>
            <person name="Winkler M.E."/>
        </authorList>
    </citation>
    <scope>NUCLEOTIDE SEQUENCE</scope>
</reference>
<accession>A0A382FFN1</accession>
<protein>
    <recommendedName>
        <fullName evidence="2">Accessory factor UbiK family protein</fullName>
    </recommendedName>
</protein>
<dbReference type="InterPro" id="IPR007475">
    <property type="entry name" value="UbiK"/>
</dbReference>
<feature type="non-terminal residue" evidence="1">
    <location>
        <position position="71"/>
    </location>
</feature>
<dbReference type="Pfam" id="PF04380">
    <property type="entry name" value="BMFP"/>
    <property type="match status" value="1"/>
</dbReference>
<gene>
    <name evidence="1" type="ORF">METZ01_LOCUS214624</name>
</gene>
<proteinExistence type="predicted"/>
<evidence type="ECO:0000313" key="1">
    <source>
        <dbReference type="EMBL" id="SVB61770.1"/>
    </source>
</evidence>
<organism evidence="1">
    <name type="scientific">marine metagenome</name>
    <dbReference type="NCBI Taxonomy" id="408172"/>
    <lineage>
        <taxon>unclassified sequences</taxon>
        <taxon>metagenomes</taxon>
        <taxon>ecological metagenomes</taxon>
    </lineage>
</organism>
<name>A0A382FFN1_9ZZZZ</name>
<dbReference type="EMBL" id="UINC01049690">
    <property type="protein sequence ID" value="SVB61770.1"/>
    <property type="molecule type" value="Genomic_DNA"/>
</dbReference>
<evidence type="ECO:0008006" key="2">
    <source>
        <dbReference type="Google" id="ProtNLM"/>
    </source>
</evidence>
<sequence length="71" mass="7967">MQTENRLFDDLARLAGGAFSSLSALKDEAESRLHTQVERMLANMDLVRRDEFEAVRAMAIKAREENAGLEA</sequence>
<dbReference type="AlphaFoldDB" id="A0A382FFN1"/>